<dbReference type="EMBL" id="BMAT01010435">
    <property type="protein sequence ID" value="GFS26822.1"/>
    <property type="molecule type" value="Genomic_DNA"/>
</dbReference>
<name>A0AAV4JVN3_9GAST</name>
<sequence length="70" mass="7763">MNKARVWIGLETTFTPGTDSALCLAVKDFSAAFQRKIGDKKLTTRSYEQSQSLGGARDDFQHLGLTLLRT</sequence>
<dbReference type="AlphaFoldDB" id="A0AAV4JVN3"/>
<protein>
    <submittedName>
        <fullName evidence="1">Uncharacterized protein</fullName>
    </submittedName>
</protein>
<evidence type="ECO:0000313" key="2">
    <source>
        <dbReference type="Proteomes" id="UP000762676"/>
    </source>
</evidence>
<accession>A0AAV4JVN3</accession>
<keyword evidence="2" id="KW-1185">Reference proteome</keyword>
<gene>
    <name evidence="1" type="ORF">ElyMa_005227500</name>
</gene>
<proteinExistence type="predicted"/>
<comment type="caution">
    <text evidence="1">The sequence shown here is derived from an EMBL/GenBank/DDBJ whole genome shotgun (WGS) entry which is preliminary data.</text>
</comment>
<reference evidence="1 2" key="1">
    <citation type="journal article" date="2021" name="Elife">
        <title>Chloroplast acquisition without the gene transfer in kleptoplastic sea slugs, Plakobranchus ocellatus.</title>
        <authorList>
            <person name="Maeda T."/>
            <person name="Takahashi S."/>
            <person name="Yoshida T."/>
            <person name="Shimamura S."/>
            <person name="Takaki Y."/>
            <person name="Nagai Y."/>
            <person name="Toyoda A."/>
            <person name="Suzuki Y."/>
            <person name="Arimoto A."/>
            <person name="Ishii H."/>
            <person name="Satoh N."/>
            <person name="Nishiyama T."/>
            <person name="Hasebe M."/>
            <person name="Maruyama T."/>
            <person name="Minagawa J."/>
            <person name="Obokata J."/>
            <person name="Shigenobu S."/>
        </authorList>
    </citation>
    <scope>NUCLEOTIDE SEQUENCE [LARGE SCALE GENOMIC DNA]</scope>
</reference>
<organism evidence="1 2">
    <name type="scientific">Elysia marginata</name>
    <dbReference type="NCBI Taxonomy" id="1093978"/>
    <lineage>
        <taxon>Eukaryota</taxon>
        <taxon>Metazoa</taxon>
        <taxon>Spiralia</taxon>
        <taxon>Lophotrochozoa</taxon>
        <taxon>Mollusca</taxon>
        <taxon>Gastropoda</taxon>
        <taxon>Heterobranchia</taxon>
        <taxon>Euthyneura</taxon>
        <taxon>Panpulmonata</taxon>
        <taxon>Sacoglossa</taxon>
        <taxon>Placobranchoidea</taxon>
        <taxon>Plakobranchidae</taxon>
        <taxon>Elysia</taxon>
    </lineage>
</organism>
<evidence type="ECO:0000313" key="1">
    <source>
        <dbReference type="EMBL" id="GFS26822.1"/>
    </source>
</evidence>
<dbReference type="Proteomes" id="UP000762676">
    <property type="component" value="Unassembled WGS sequence"/>
</dbReference>